<dbReference type="InterPro" id="IPR019815">
    <property type="entry name" value="Translation_initiation_fac_3_C"/>
</dbReference>
<dbReference type="Pfam" id="PF05198">
    <property type="entry name" value="IF3_N"/>
    <property type="match status" value="1"/>
</dbReference>
<dbReference type="HAMAP" id="MF_00080">
    <property type="entry name" value="IF_3"/>
    <property type="match status" value="1"/>
</dbReference>
<feature type="domain" description="Translation initiation factor 3 N-terminal" evidence="8">
    <location>
        <begin position="15"/>
        <end position="84"/>
    </location>
</feature>
<dbReference type="RefSeq" id="WP_158348976.1">
    <property type="nucleotide sequence ID" value="NZ_LR025085.1"/>
</dbReference>
<dbReference type="InterPro" id="IPR036788">
    <property type="entry name" value="T_IF-3_C_sf"/>
</dbReference>
<dbReference type="InterPro" id="IPR019814">
    <property type="entry name" value="Translation_initiation_fac_3_N"/>
</dbReference>
<evidence type="ECO:0000256" key="3">
    <source>
        <dbReference type="ARBA" id="ARBA00022917"/>
    </source>
</evidence>
<evidence type="ECO:0000313" key="10">
    <source>
        <dbReference type="Proteomes" id="UP000271849"/>
    </source>
</evidence>
<dbReference type="PROSITE" id="PS00938">
    <property type="entry name" value="IF3"/>
    <property type="match status" value="1"/>
</dbReference>
<dbReference type="InterPro" id="IPR036787">
    <property type="entry name" value="T_IF-3_N_sf"/>
</dbReference>
<dbReference type="NCBIfam" id="TIGR00168">
    <property type="entry name" value="infC"/>
    <property type="match status" value="1"/>
</dbReference>
<dbReference type="SUPFAM" id="SSF54364">
    <property type="entry name" value="Translation initiation factor IF3, N-terminal domain"/>
    <property type="match status" value="1"/>
</dbReference>
<dbReference type="PANTHER" id="PTHR10938:SF0">
    <property type="entry name" value="TRANSLATION INITIATION FACTOR IF-3, MITOCHONDRIAL"/>
    <property type="match status" value="1"/>
</dbReference>
<dbReference type="PANTHER" id="PTHR10938">
    <property type="entry name" value="TRANSLATION INITIATION FACTOR IF-3"/>
    <property type="match status" value="1"/>
</dbReference>
<keyword evidence="3 4" id="KW-0648">Protein biosynthesis</keyword>
<keyword evidence="2 4" id="KW-0396">Initiation factor</keyword>
<evidence type="ECO:0000256" key="5">
    <source>
        <dbReference type="NCBIfam" id="TIGR00168"/>
    </source>
</evidence>
<proteinExistence type="inferred from homology"/>
<name>A0A3B1DVP2_9GAMM</name>
<dbReference type="AlphaFoldDB" id="A0A3B1DVP2"/>
<dbReference type="FunFam" id="3.30.110.10:FF:000001">
    <property type="entry name" value="Translation initiation factor IF-3"/>
    <property type="match status" value="1"/>
</dbReference>
<dbReference type="OrthoDB" id="9806014at2"/>
<evidence type="ECO:0000256" key="2">
    <source>
        <dbReference type="ARBA" id="ARBA00022540"/>
    </source>
</evidence>
<dbReference type="GO" id="GO:0005829">
    <property type="term" value="C:cytosol"/>
    <property type="evidence" value="ECO:0007669"/>
    <property type="project" value="TreeGrafter"/>
</dbReference>
<comment type="function">
    <text evidence="4 6">IF-3 binds to the 30S ribosomal subunit and shifts the equilibrium between 70S ribosomes and their 50S and 30S subunits in favor of the free subunits, thus enhancing the availability of 30S subunits on which protein synthesis initiation begins.</text>
</comment>
<dbReference type="InterPro" id="IPR019813">
    <property type="entry name" value="Translation_initiation_fac3_CS"/>
</dbReference>
<dbReference type="InterPro" id="IPR001288">
    <property type="entry name" value="Translation_initiation_fac_3"/>
</dbReference>
<dbReference type="GO" id="GO:0016020">
    <property type="term" value="C:membrane"/>
    <property type="evidence" value="ECO:0007669"/>
    <property type="project" value="TreeGrafter"/>
</dbReference>
<gene>
    <name evidence="4 9" type="primary">infC</name>
    <name evidence="9" type="ORF">BUCINSTRO3249_0086</name>
</gene>
<dbReference type="STRING" id="1921549.GCA_900128825_00086"/>
<dbReference type="FunFam" id="3.10.20.80:FF:000001">
    <property type="entry name" value="Translation initiation factor IF-3"/>
    <property type="match status" value="1"/>
</dbReference>
<sequence precursor="true">MKVGKKNKLSHPHRINHEIRSIEVRLMGLEGEPLGIVNLNYALEKAKNCRFDLVEISPNSKPPVCRIMNYGKFLYEKSKALKKQKKKQKIIQIKEIKFRPNTDEGDYQVKLRNLIRFLRDGNKVKITVRFRGREMAHQHIGVSMLNRLKKDLSDLSNIESFPMRIEGRQMVMILSPRK</sequence>
<evidence type="ECO:0000259" key="8">
    <source>
        <dbReference type="Pfam" id="PF05198"/>
    </source>
</evidence>
<dbReference type="GO" id="GO:0003743">
    <property type="term" value="F:translation initiation factor activity"/>
    <property type="evidence" value="ECO:0007669"/>
    <property type="project" value="UniProtKB-UniRule"/>
</dbReference>
<dbReference type="GO" id="GO:0043022">
    <property type="term" value="F:ribosome binding"/>
    <property type="evidence" value="ECO:0007669"/>
    <property type="project" value="UniProtKB-ARBA"/>
</dbReference>
<reference evidence="10" key="1">
    <citation type="submission" date="2018-09" db="EMBL/GenBank/DDBJ databases">
        <authorList>
            <person name="Manzano-Marin A."/>
            <person name="Manzano-Marin A."/>
        </authorList>
    </citation>
    <scope>NUCLEOTIDE SEQUENCE [LARGE SCALE GENOMIC DNA]</scope>
    <source>
        <strain evidence="10">BuCistrobi</strain>
    </source>
</reference>
<dbReference type="Gene3D" id="3.30.110.10">
    <property type="entry name" value="Translation initiation factor 3 (IF-3), C-terminal domain"/>
    <property type="match status" value="1"/>
</dbReference>
<evidence type="ECO:0000259" key="7">
    <source>
        <dbReference type="Pfam" id="PF00707"/>
    </source>
</evidence>
<dbReference type="EMBL" id="LR025085">
    <property type="protein sequence ID" value="VAX76333.1"/>
    <property type="molecule type" value="Genomic_DNA"/>
</dbReference>
<evidence type="ECO:0000256" key="6">
    <source>
        <dbReference type="RuleBase" id="RU000646"/>
    </source>
</evidence>
<comment type="similarity">
    <text evidence="1 4 6">Belongs to the IF-3 family.</text>
</comment>
<evidence type="ECO:0000313" key="9">
    <source>
        <dbReference type="EMBL" id="VAX76333.1"/>
    </source>
</evidence>
<dbReference type="Pfam" id="PF00707">
    <property type="entry name" value="IF3_C"/>
    <property type="match status" value="1"/>
</dbReference>
<evidence type="ECO:0000256" key="4">
    <source>
        <dbReference type="HAMAP-Rule" id="MF_00080"/>
    </source>
</evidence>
<evidence type="ECO:0000256" key="1">
    <source>
        <dbReference type="ARBA" id="ARBA00005439"/>
    </source>
</evidence>
<dbReference type="SUPFAM" id="SSF55200">
    <property type="entry name" value="Translation initiation factor IF3, C-terminal domain"/>
    <property type="match status" value="1"/>
</dbReference>
<comment type="subcellular location">
    <subcellularLocation>
        <location evidence="4 6">Cytoplasm</location>
    </subcellularLocation>
</comment>
<feature type="domain" description="Translation initiation factor 3 C-terminal" evidence="7">
    <location>
        <begin position="91"/>
        <end position="176"/>
    </location>
</feature>
<dbReference type="Gene3D" id="3.10.20.80">
    <property type="entry name" value="Translation initiation factor 3 (IF-3), N-terminal domain"/>
    <property type="match status" value="1"/>
</dbReference>
<organism evidence="9 10">
    <name type="scientific">Buchnera aphidicola</name>
    <name type="common">Cinara strobi</name>
    <dbReference type="NCBI Taxonomy" id="1921549"/>
    <lineage>
        <taxon>Bacteria</taxon>
        <taxon>Pseudomonadati</taxon>
        <taxon>Pseudomonadota</taxon>
        <taxon>Gammaproteobacteria</taxon>
        <taxon>Enterobacterales</taxon>
        <taxon>Erwiniaceae</taxon>
        <taxon>Buchnera</taxon>
    </lineage>
</organism>
<comment type="subunit">
    <text evidence="4 6">Monomer.</text>
</comment>
<dbReference type="Proteomes" id="UP000271849">
    <property type="component" value="Chromosome"/>
</dbReference>
<protein>
    <recommendedName>
        <fullName evidence="4 5">Translation initiation factor IF-3</fullName>
    </recommendedName>
</protein>
<accession>A0A3B1DVP2</accession>
<keyword evidence="4" id="KW-0963">Cytoplasm</keyword>
<dbReference type="GO" id="GO:0032790">
    <property type="term" value="P:ribosome disassembly"/>
    <property type="evidence" value="ECO:0007669"/>
    <property type="project" value="TreeGrafter"/>
</dbReference>